<dbReference type="PANTHER" id="PTHR12526">
    <property type="entry name" value="GLYCOSYLTRANSFERASE"/>
    <property type="match status" value="1"/>
</dbReference>
<evidence type="ECO:0000313" key="3">
    <source>
        <dbReference type="Proteomes" id="UP000058114"/>
    </source>
</evidence>
<evidence type="ECO:0000259" key="1">
    <source>
        <dbReference type="Pfam" id="PF13439"/>
    </source>
</evidence>
<dbReference type="SUPFAM" id="SSF53756">
    <property type="entry name" value="UDP-Glycosyltransferase/glycogen phosphorylase"/>
    <property type="match status" value="1"/>
</dbReference>
<dbReference type="Gene3D" id="3.40.50.2000">
    <property type="entry name" value="Glycogen Phosphorylase B"/>
    <property type="match status" value="2"/>
</dbReference>
<dbReference type="Pfam" id="PF13439">
    <property type="entry name" value="Glyco_transf_4"/>
    <property type="match status" value="1"/>
</dbReference>
<dbReference type="AlphaFoldDB" id="A0A0S2SLV5"/>
<dbReference type="RefSeq" id="WP_060586161.1">
    <property type="nucleotide sequence ID" value="NZ_CP013067.1"/>
</dbReference>
<feature type="domain" description="Glycosyltransferase subfamily 4-like N-terminal" evidence="1">
    <location>
        <begin position="12"/>
        <end position="153"/>
    </location>
</feature>
<dbReference type="Pfam" id="PF13692">
    <property type="entry name" value="Glyco_trans_1_4"/>
    <property type="match status" value="1"/>
</dbReference>
<reference evidence="2 3" key="2">
    <citation type="journal article" date="2016" name="Genome Announc.">
        <title>Complete Genome Sequence of the Highly Virulent Aeromonas schubertii Strain WL1483, Isolated from Diseased Snakehead Fish (Channa argus) in China.</title>
        <authorList>
            <person name="Liu L."/>
            <person name="Li N."/>
            <person name="Zhang D."/>
            <person name="Fu X."/>
            <person name="Shi C."/>
            <person name="Lin Q."/>
            <person name="Hao G."/>
        </authorList>
    </citation>
    <scope>NUCLEOTIDE SEQUENCE [LARGE SCALE GENOMIC DNA]</scope>
    <source>
        <strain evidence="2 3">WL1483</strain>
    </source>
</reference>
<accession>A0A0S2SLV5</accession>
<dbReference type="PATRIC" id="fig|652.5.peg.2255"/>
<dbReference type="EMBL" id="CP013067">
    <property type="protein sequence ID" value="ALP42699.1"/>
    <property type="molecule type" value="Genomic_DNA"/>
</dbReference>
<proteinExistence type="predicted"/>
<dbReference type="InterPro" id="IPR028098">
    <property type="entry name" value="Glyco_trans_4-like_N"/>
</dbReference>
<name>A0A0S2SLV5_9GAMM</name>
<reference evidence="3" key="1">
    <citation type="submission" date="2015-10" db="EMBL/GenBank/DDBJ databases">
        <title>Complete Genome Sequence of Aeromonas schubertii strain WL1483.</title>
        <authorList>
            <person name="Liu L."/>
        </authorList>
    </citation>
    <scope>NUCLEOTIDE SEQUENCE [LARGE SCALE GENOMIC DNA]</scope>
    <source>
        <strain evidence="3">WL1483</strain>
    </source>
</reference>
<organism evidence="2 3">
    <name type="scientific">Aeromonas schubertii</name>
    <dbReference type="NCBI Taxonomy" id="652"/>
    <lineage>
        <taxon>Bacteria</taxon>
        <taxon>Pseudomonadati</taxon>
        <taxon>Pseudomonadota</taxon>
        <taxon>Gammaproteobacteria</taxon>
        <taxon>Aeromonadales</taxon>
        <taxon>Aeromonadaceae</taxon>
        <taxon>Aeromonas</taxon>
    </lineage>
</organism>
<dbReference type="GO" id="GO:0016757">
    <property type="term" value="F:glycosyltransferase activity"/>
    <property type="evidence" value="ECO:0007669"/>
    <property type="project" value="UniProtKB-ARBA"/>
</dbReference>
<protein>
    <submittedName>
        <fullName evidence="2">Glycosyltransferase</fullName>
    </submittedName>
</protein>
<dbReference type="Proteomes" id="UP000058114">
    <property type="component" value="Chromosome"/>
</dbReference>
<dbReference type="CDD" id="cd03801">
    <property type="entry name" value="GT4_PimA-like"/>
    <property type="match status" value="1"/>
</dbReference>
<gene>
    <name evidence="2" type="ORF">WL1483_3280</name>
</gene>
<evidence type="ECO:0000313" key="2">
    <source>
        <dbReference type="EMBL" id="ALP42699.1"/>
    </source>
</evidence>
<sequence>MRVWLLIDARGIGGIETHVCHLARALSEHGMEAEVVLLCDHGQSPFVMRLVQERLPFRVLSHWRRLLPLLLGDRVDLLHTHGYKAGILGRLLGALGGVPVVSTFHSGDDGRGRLAFYSRLDRWTAPLAKCIAVSGEIAAKLNGKAHLIPNFVPLPSERSSLMGRRIAFVGRLSEEKDPALFCQLAGLCPEGEFHLYGEGPLHSRLVRQYADRVQFHGFCEMAAHWKEIDLLCITSTHEGLPLAALEAMAHGIPLCSFAVGGIPSLIDHRRNGWLIPPGDRLAMAAQLNYWLSLSAADRLQMGNRARHTVVAGYSVESRMSEILAVYLG</sequence>
<keyword evidence="2" id="KW-0808">Transferase</keyword>
<dbReference type="KEGG" id="asr:WL1483_3280"/>